<dbReference type="Proteomes" id="UP000289794">
    <property type="component" value="Chromosome"/>
</dbReference>
<accession>A0A4P6LV18</accession>
<feature type="domain" description="PrcB C-terminal" evidence="1">
    <location>
        <begin position="143"/>
        <end position="200"/>
    </location>
</feature>
<dbReference type="AlphaFoldDB" id="A0A4P6LV18"/>
<evidence type="ECO:0000313" key="2">
    <source>
        <dbReference type="EMBL" id="QBE94597.1"/>
    </source>
</evidence>
<protein>
    <recommendedName>
        <fullName evidence="1">PrcB C-terminal domain-containing protein</fullName>
    </recommendedName>
</protein>
<proteinExistence type="predicted"/>
<evidence type="ECO:0000313" key="3">
    <source>
        <dbReference type="Proteomes" id="UP000289794"/>
    </source>
</evidence>
<dbReference type="EMBL" id="CP035945">
    <property type="protein sequence ID" value="QBE94597.1"/>
    <property type="molecule type" value="Genomic_DNA"/>
</dbReference>
<organism evidence="2 3">
    <name type="scientific">Blautia producta</name>
    <dbReference type="NCBI Taxonomy" id="33035"/>
    <lineage>
        <taxon>Bacteria</taxon>
        <taxon>Bacillati</taxon>
        <taxon>Bacillota</taxon>
        <taxon>Clostridia</taxon>
        <taxon>Lachnospirales</taxon>
        <taxon>Lachnospiraceae</taxon>
        <taxon>Blautia</taxon>
    </lineage>
</organism>
<dbReference type="KEGG" id="bpro:PMF13cell1_00090"/>
<gene>
    <name evidence="2" type="ORF">PMF13cell1_00090</name>
</gene>
<sequence length="209" mass="24422">MRCPIFKIWHTRYFLSRESGRALFFCLQDEKYFYPSLLDGFCCPSFENFFVIIHFFPTYTIAKSTKTKGGLPTLKKLILTLCFICLLTLPLTSCSIEKVKAQDGVKPEYTVMKEEDFPDKVKELIEENKESEFQLTYQDGSYLYLLKGYGKQETGGYSIQIEDLSLWDNAIHLQTTLIGPEEDKDLKDEPSYPYLVVKMKYREEPVIFE</sequence>
<evidence type="ECO:0000259" key="1">
    <source>
        <dbReference type="Pfam" id="PF14343"/>
    </source>
</evidence>
<dbReference type="Pfam" id="PF14343">
    <property type="entry name" value="PrcB_C"/>
    <property type="match status" value="1"/>
</dbReference>
<reference evidence="2 3" key="1">
    <citation type="submission" date="2019-01" db="EMBL/GenBank/DDBJ databases">
        <title>PMF-metabolizing Aryl O-demethylase.</title>
        <authorList>
            <person name="Kim M."/>
        </authorList>
    </citation>
    <scope>NUCLEOTIDE SEQUENCE [LARGE SCALE GENOMIC DNA]</scope>
    <source>
        <strain evidence="2 3">PMF1</strain>
    </source>
</reference>
<name>A0A4P6LV18_9FIRM</name>
<dbReference type="InterPro" id="IPR025748">
    <property type="entry name" value="PrcB_C_dom"/>
</dbReference>